<keyword evidence="6 7" id="KW-0012">Acyltransferase</keyword>
<dbReference type="InterPro" id="IPR039859">
    <property type="entry name" value="PFA4/ZDH16/20/ERF2-like"/>
</dbReference>
<dbReference type="RefSeq" id="XP_008486003.1">
    <property type="nucleotide sequence ID" value="XM_008487781.2"/>
</dbReference>
<keyword evidence="2 7" id="KW-0808">Transferase</keyword>
<comment type="domain">
    <text evidence="7">The DHHC domain is required for palmitoyltransferase activity.</text>
</comment>
<comment type="subcellular location">
    <subcellularLocation>
        <location evidence="1">Membrane</location>
        <topology evidence="1">Multi-pass membrane protein</topology>
    </subcellularLocation>
</comment>
<accession>A0A1S3DQL7</accession>
<evidence type="ECO:0000256" key="3">
    <source>
        <dbReference type="ARBA" id="ARBA00022692"/>
    </source>
</evidence>
<dbReference type="PANTHER" id="PTHR12246">
    <property type="entry name" value="PALMITOYLTRANSFERASE ZDHHC16"/>
    <property type="match status" value="1"/>
</dbReference>
<evidence type="ECO:0000256" key="4">
    <source>
        <dbReference type="ARBA" id="ARBA00022989"/>
    </source>
</evidence>
<keyword evidence="4 7" id="KW-1133">Transmembrane helix</keyword>
<feature type="transmembrane region" description="Helical" evidence="7">
    <location>
        <begin position="12"/>
        <end position="37"/>
    </location>
</feature>
<protein>
    <recommendedName>
        <fullName evidence="7">Palmitoyltransferase</fullName>
        <ecNumber evidence="7">2.3.1.225</ecNumber>
    </recommendedName>
</protein>
<comment type="similarity">
    <text evidence="7">Belongs to the DHHC palmitoyltransferase family.</text>
</comment>
<keyword evidence="3 7" id="KW-0812">Transmembrane</keyword>
<keyword evidence="5 7" id="KW-0472">Membrane</keyword>
<feature type="transmembrane region" description="Helical" evidence="7">
    <location>
        <begin position="154"/>
        <end position="174"/>
    </location>
</feature>
<dbReference type="PROSITE" id="PS50216">
    <property type="entry name" value="DHHC"/>
    <property type="match status" value="1"/>
</dbReference>
<feature type="transmembrane region" description="Helical" evidence="7">
    <location>
        <begin position="223"/>
        <end position="248"/>
    </location>
</feature>
<evidence type="ECO:0000259" key="8">
    <source>
        <dbReference type="Pfam" id="PF01529"/>
    </source>
</evidence>
<dbReference type="EC" id="2.3.1.225" evidence="7"/>
<feature type="transmembrane region" description="Helical" evidence="7">
    <location>
        <begin position="57"/>
        <end position="76"/>
    </location>
</feature>
<feature type="domain" description="Palmitoyltransferase DHHC" evidence="8">
    <location>
        <begin position="103"/>
        <end position="239"/>
    </location>
</feature>
<reference evidence="10" key="1">
    <citation type="submission" date="2025-08" db="UniProtKB">
        <authorList>
            <consortium name="RefSeq"/>
        </authorList>
    </citation>
    <scope>IDENTIFICATION</scope>
</reference>
<name>A0A1S3DQL7_DIACI</name>
<sequence>MGSNPLYLMASWLGSMTVGDLFGLFCMHVLMPAAILLEYLVVIPKGRHEYVTWAYDLNFFVVWFLTFNVYSNYYMLMIRHSRVEKTVRVREYHDVSEDNKTPTETNYCSLCEMDVPPRAWHCKVCKVCILNRDHHCFFSATCVGHNNQRYFMCFVFYVWLGISYGIFLNLFIFIEHARLNTGQHIETYIDNTYKYIGYHVLGIENIDPETDFSLLTFDWSSTFIYGGWLAFELLAVIIHYPVSMLLLYSMLTLYKGYPPSRNQLKAPTTNTITNIKIMLGERWYLVWLSAFIPSRLHHDGYSYEKLARKDMDLENSLI</sequence>
<comment type="catalytic activity">
    <reaction evidence="7">
        <text>L-cysteinyl-[protein] + hexadecanoyl-CoA = S-hexadecanoyl-L-cysteinyl-[protein] + CoA</text>
        <dbReference type="Rhea" id="RHEA:36683"/>
        <dbReference type="Rhea" id="RHEA-COMP:10131"/>
        <dbReference type="Rhea" id="RHEA-COMP:11032"/>
        <dbReference type="ChEBI" id="CHEBI:29950"/>
        <dbReference type="ChEBI" id="CHEBI:57287"/>
        <dbReference type="ChEBI" id="CHEBI:57379"/>
        <dbReference type="ChEBI" id="CHEBI:74151"/>
        <dbReference type="EC" id="2.3.1.225"/>
    </reaction>
</comment>
<dbReference type="InterPro" id="IPR001594">
    <property type="entry name" value="Palmitoyltrfase_DHHC"/>
</dbReference>
<evidence type="ECO:0000313" key="10">
    <source>
        <dbReference type="RefSeq" id="XP_008486003.1"/>
    </source>
</evidence>
<evidence type="ECO:0000256" key="7">
    <source>
        <dbReference type="RuleBase" id="RU079119"/>
    </source>
</evidence>
<dbReference type="Pfam" id="PF01529">
    <property type="entry name" value="DHHC"/>
    <property type="match status" value="1"/>
</dbReference>
<evidence type="ECO:0000256" key="6">
    <source>
        <dbReference type="ARBA" id="ARBA00023315"/>
    </source>
</evidence>
<dbReference type="GO" id="GO:0016020">
    <property type="term" value="C:membrane"/>
    <property type="evidence" value="ECO:0007669"/>
    <property type="project" value="UniProtKB-SubCell"/>
</dbReference>
<dbReference type="GO" id="GO:0019706">
    <property type="term" value="F:protein-cysteine S-palmitoyltransferase activity"/>
    <property type="evidence" value="ECO:0007669"/>
    <property type="project" value="UniProtKB-EC"/>
</dbReference>
<dbReference type="AlphaFoldDB" id="A0A1S3DQL7"/>
<evidence type="ECO:0000313" key="9">
    <source>
        <dbReference type="Proteomes" id="UP000079169"/>
    </source>
</evidence>
<dbReference type="GeneID" id="103522686"/>
<evidence type="ECO:0000256" key="5">
    <source>
        <dbReference type="ARBA" id="ARBA00023136"/>
    </source>
</evidence>
<gene>
    <name evidence="10" type="primary">LOC103522686</name>
</gene>
<dbReference type="KEGG" id="dci:103522686"/>
<dbReference type="Proteomes" id="UP000079169">
    <property type="component" value="Unplaced"/>
</dbReference>
<evidence type="ECO:0000256" key="1">
    <source>
        <dbReference type="ARBA" id="ARBA00004141"/>
    </source>
</evidence>
<dbReference type="STRING" id="121845.A0A1S3DQL7"/>
<proteinExistence type="inferred from homology"/>
<organism evidence="9 10">
    <name type="scientific">Diaphorina citri</name>
    <name type="common">Asian citrus psyllid</name>
    <dbReference type="NCBI Taxonomy" id="121845"/>
    <lineage>
        <taxon>Eukaryota</taxon>
        <taxon>Metazoa</taxon>
        <taxon>Ecdysozoa</taxon>
        <taxon>Arthropoda</taxon>
        <taxon>Hexapoda</taxon>
        <taxon>Insecta</taxon>
        <taxon>Pterygota</taxon>
        <taxon>Neoptera</taxon>
        <taxon>Paraneoptera</taxon>
        <taxon>Hemiptera</taxon>
        <taxon>Sternorrhyncha</taxon>
        <taxon>Psylloidea</taxon>
        <taxon>Psyllidae</taxon>
        <taxon>Diaphorininae</taxon>
        <taxon>Diaphorina</taxon>
    </lineage>
</organism>
<evidence type="ECO:0000256" key="2">
    <source>
        <dbReference type="ARBA" id="ARBA00022679"/>
    </source>
</evidence>
<dbReference type="PaxDb" id="121845-A0A1S3DQL7"/>
<keyword evidence="9" id="KW-1185">Reference proteome</keyword>